<dbReference type="PANTHER" id="PTHR44259">
    <property type="entry name" value="OS07G0183000 PROTEIN-RELATED"/>
    <property type="match status" value="1"/>
</dbReference>
<dbReference type="Pfam" id="PF00646">
    <property type="entry name" value="F-box"/>
    <property type="match status" value="1"/>
</dbReference>
<evidence type="ECO:0000313" key="4">
    <source>
        <dbReference type="Proteomes" id="UP001642360"/>
    </source>
</evidence>
<dbReference type="InterPro" id="IPR005174">
    <property type="entry name" value="KIB1-4_b-propeller"/>
</dbReference>
<dbReference type="InterPro" id="IPR001810">
    <property type="entry name" value="F-box_dom"/>
</dbReference>
<dbReference type="AlphaFoldDB" id="A0ABC8R1C0"/>
<accession>A0ABC8R1C0</accession>
<feature type="region of interest" description="Disordered" evidence="1">
    <location>
        <begin position="343"/>
        <end position="365"/>
    </location>
</feature>
<organism evidence="3 4">
    <name type="scientific">Ilex paraguariensis</name>
    <name type="common">yerba mate</name>
    <dbReference type="NCBI Taxonomy" id="185542"/>
    <lineage>
        <taxon>Eukaryota</taxon>
        <taxon>Viridiplantae</taxon>
        <taxon>Streptophyta</taxon>
        <taxon>Embryophyta</taxon>
        <taxon>Tracheophyta</taxon>
        <taxon>Spermatophyta</taxon>
        <taxon>Magnoliopsida</taxon>
        <taxon>eudicotyledons</taxon>
        <taxon>Gunneridae</taxon>
        <taxon>Pentapetalae</taxon>
        <taxon>asterids</taxon>
        <taxon>campanulids</taxon>
        <taxon>Aquifoliales</taxon>
        <taxon>Aquifoliaceae</taxon>
        <taxon>Ilex</taxon>
    </lineage>
</organism>
<keyword evidence="4" id="KW-1185">Reference proteome</keyword>
<sequence>MAALIFLSNLNLGDYLSRSWSYFIKSIIRTGQNNAPNSKNQVTCGCWHNLPGDIIETVVNQLTLTDRIRMSSVCKGWRVILTKKDIQTVVEIPWLMLLQYPIGKDISFYNFSEERVYNLELPKSVHGGWCYGCSKGWLIMITGSEFNPSLFLLNPITGAQLQLPSLTTIPSFESFAIWHSKFEKFITRITISSTDAAECIVAAICDDEILVFCRPTDERWNIFQGEGEDNGNSCDALLFRNNTLYVLIDSEENCVRNFSIKLSDCQMMLTLISFHYNGYFNVEDEVVEFQHFKIFKETCIHYDLAESTDSELLVIVQILDIFALKDDILDDVDDLAYGDDLGEGEEHDIGEGNQEHEDGDDIGERYEDENGCPLRLRYWKTIGFEAFRINLSNGHCDILNSLGHDTVLFLDIVGSSCFLNRDSNGIHGNSIYFTSNISGREEQATVVSRESGVFYLGGGRIERFLPSLKPAEVRGWFTANI</sequence>
<evidence type="ECO:0000313" key="3">
    <source>
        <dbReference type="EMBL" id="CAK9138815.1"/>
    </source>
</evidence>
<dbReference type="SUPFAM" id="SSF81383">
    <property type="entry name" value="F-box domain"/>
    <property type="match status" value="1"/>
</dbReference>
<feature type="domain" description="F-box" evidence="2">
    <location>
        <begin position="50"/>
        <end position="90"/>
    </location>
</feature>
<reference evidence="3 4" key="1">
    <citation type="submission" date="2024-02" db="EMBL/GenBank/DDBJ databases">
        <authorList>
            <person name="Vignale AGUSTIN F."/>
            <person name="Sosa J E."/>
            <person name="Modenutti C."/>
        </authorList>
    </citation>
    <scope>NUCLEOTIDE SEQUENCE [LARGE SCALE GENOMIC DNA]</scope>
</reference>
<dbReference type="Gene3D" id="1.20.1280.50">
    <property type="match status" value="1"/>
</dbReference>
<proteinExistence type="predicted"/>
<dbReference type="InterPro" id="IPR050942">
    <property type="entry name" value="F-box_BR-signaling"/>
</dbReference>
<dbReference type="PANTHER" id="PTHR44259:SF87">
    <property type="entry name" value="F-BOX DOMAIN-CONTAINING PROTEIN"/>
    <property type="match status" value="1"/>
</dbReference>
<gene>
    <name evidence="3" type="ORF">ILEXP_LOCUS6171</name>
</gene>
<dbReference type="InterPro" id="IPR036047">
    <property type="entry name" value="F-box-like_dom_sf"/>
</dbReference>
<dbReference type="Proteomes" id="UP001642360">
    <property type="component" value="Unassembled WGS sequence"/>
</dbReference>
<dbReference type="EMBL" id="CAUOFW020000918">
    <property type="protein sequence ID" value="CAK9138815.1"/>
    <property type="molecule type" value="Genomic_DNA"/>
</dbReference>
<evidence type="ECO:0000256" key="1">
    <source>
        <dbReference type="SAM" id="MobiDB-lite"/>
    </source>
</evidence>
<dbReference type="SMART" id="SM00256">
    <property type="entry name" value="FBOX"/>
    <property type="match status" value="1"/>
</dbReference>
<evidence type="ECO:0000259" key="2">
    <source>
        <dbReference type="SMART" id="SM00256"/>
    </source>
</evidence>
<protein>
    <recommendedName>
        <fullName evidence="2">F-box domain-containing protein</fullName>
    </recommendedName>
</protein>
<dbReference type="Pfam" id="PF03478">
    <property type="entry name" value="Beta-prop_KIB1-4"/>
    <property type="match status" value="1"/>
</dbReference>
<comment type="caution">
    <text evidence="3">The sequence shown here is derived from an EMBL/GenBank/DDBJ whole genome shotgun (WGS) entry which is preliminary data.</text>
</comment>
<feature type="compositionally biased region" description="Basic and acidic residues" evidence="1">
    <location>
        <begin position="347"/>
        <end position="356"/>
    </location>
</feature>
<name>A0ABC8R1C0_9AQUA</name>